<evidence type="ECO:0000259" key="3">
    <source>
        <dbReference type="PROSITE" id="PS51371"/>
    </source>
</evidence>
<dbReference type="Gene3D" id="3.10.580.10">
    <property type="entry name" value="CBS-domain"/>
    <property type="match status" value="1"/>
</dbReference>
<dbReference type="PROSITE" id="PS50206">
    <property type="entry name" value="RHODANESE_3"/>
    <property type="match status" value="1"/>
</dbReference>
<feature type="domain" description="CBS" evidence="3">
    <location>
        <begin position="107"/>
        <end position="154"/>
    </location>
</feature>
<dbReference type="AlphaFoldDB" id="A0A1I5FRC2"/>
<evidence type="ECO:0000313" key="5">
    <source>
        <dbReference type="Proteomes" id="UP000199614"/>
    </source>
</evidence>
<dbReference type="Proteomes" id="UP000199614">
    <property type="component" value="Unassembled WGS sequence"/>
</dbReference>
<dbReference type="EMBL" id="FOUY01000040">
    <property type="protein sequence ID" value="SFO26307.1"/>
    <property type="molecule type" value="Genomic_DNA"/>
</dbReference>
<accession>A0A1I5FRC2</accession>
<proteinExistence type="predicted"/>
<sequence length="154" mass="16433">MSPRAACRLDTLGFSQVYDYMPGKVDWLARNLPVEGTDAGAPLIGRHLRDEVVTAAPDEPIADVRACVAASPHSFALVTTADRVLLGRLRGTHLDHADANAVTAEVMEAGPSTLRPHEPVDAVRAHLVDKGHAYAIVTDPDGRLLGTVHADDLM</sequence>
<gene>
    <name evidence="4" type="ORF">SAMN05216207_104022</name>
</gene>
<protein>
    <submittedName>
        <fullName evidence="4">CBS domain-containing protein</fullName>
    </submittedName>
</protein>
<dbReference type="InterPro" id="IPR036873">
    <property type="entry name" value="Rhodanese-like_dom_sf"/>
</dbReference>
<dbReference type="OrthoDB" id="9802991at2"/>
<keyword evidence="5" id="KW-1185">Reference proteome</keyword>
<dbReference type="STRING" id="260086.SAMN05216207_104022"/>
<dbReference type="SUPFAM" id="SSF52821">
    <property type="entry name" value="Rhodanese/Cell cycle control phosphatase"/>
    <property type="match status" value="1"/>
</dbReference>
<keyword evidence="1" id="KW-0129">CBS domain</keyword>
<reference evidence="4 5" key="1">
    <citation type="submission" date="2016-10" db="EMBL/GenBank/DDBJ databases">
        <authorList>
            <person name="de Groot N.N."/>
        </authorList>
    </citation>
    <scope>NUCLEOTIDE SEQUENCE [LARGE SCALE GENOMIC DNA]</scope>
    <source>
        <strain evidence="4 5">CGMCC 4.1877</strain>
    </source>
</reference>
<name>A0A1I5FRC2_PSUAM</name>
<dbReference type="SUPFAM" id="SSF54631">
    <property type="entry name" value="CBS-domain pair"/>
    <property type="match status" value="1"/>
</dbReference>
<dbReference type="RefSeq" id="WP_085916618.1">
    <property type="nucleotide sequence ID" value="NZ_FOUY01000040.1"/>
</dbReference>
<feature type="domain" description="Rhodanese" evidence="2">
    <location>
        <begin position="2"/>
        <end position="36"/>
    </location>
</feature>
<evidence type="ECO:0000259" key="2">
    <source>
        <dbReference type="PROSITE" id="PS50206"/>
    </source>
</evidence>
<dbReference type="InterPro" id="IPR046342">
    <property type="entry name" value="CBS_dom_sf"/>
</dbReference>
<evidence type="ECO:0000313" key="4">
    <source>
        <dbReference type="EMBL" id="SFO26307.1"/>
    </source>
</evidence>
<organism evidence="4 5">
    <name type="scientific">Pseudonocardia ammonioxydans</name>
    <dbReference type="NCBI Taxonomy" id="260086"/>
    <lineage>
        <taxon>Bacteria</taxon>
        <taxon>Bacillati</taxon>
        <taxon>Actinomycetota</taxon>
        <taxon>Actinomycetes</taxon>
        <taxon>Pseudonocardiales</taxon>
        <taxon>Pseudonocardiaceae</taxon>
        <taxon>Pseudonocardia</taxon>
    </lineage>
</organism>
<dbReference type="InterPro" id="IPR000644">
    <property type="entry name" value="CBS_dom"/>
</dbReference>
<dbReference type="Pfam" id="PF00571">
    <property type="entry name" value="CBS"/>
    <property type="match status" value="1"/>
</dbReference>
<dbReference type="InterPro" id="IPR001763">
    <property type="entry name" value="Rhodanese-like_dom"/>
</dbReference>
<evidence type="ECO:0000256" key="1">
    <source>
        <dbReference type="PROSITE-ProRule" id="PRU00703"/>
    </source>
</evidence>
<dbReference type="PROSITE" id="PS51371">
    <property type="entry name" value="CBS"/>
    <property type="match status" value="1"/>
</dbReference>